<dbReference type="EMBL" id="JAAGWE010000003">
    <property type="protein sequence ID" value="NEM04724.1"/>
    <property type="molecule type" value="Genomic_DNA"/>
</dbReference>
<evidence type="ECO:0000313" key="3">
    <source>
        <dbReference type="Proteomes" id="UP000471126"/>
    </source>
</evidence>
<comment type="caution">
    <text evidence="2">The sequence shown here is derived from an EMBL/GenBank/DDBJ whole genome shotgun (WGS) entry which is preliminary data.</text>
</comment>
<evidence type="ECO:0000256" key="1">
    <source>
        <dbReference type="SAM" id="MobiDB-lite"/>
    </source>
</evidence>
<organism evidence="2 3">
    <name type="scientific">Geodermatophilus normandii</name>
    <dbReference type="NCBI Taxonomy" id="1137989"/>
    <lineage>
        <taxon>Bacteria</taxon>
        <taxon>Bacillati</taxon>
        <taxon>Actinomycetota</taxon>
        <taxon>Actinomycetes</taxon>
        <taxon>Geodermatophilales</taxon>
        <taxon>Geodermatophilaceae</taxon>
        <taxon>Geodermatophilus</taxon>
    </lineage>
</organism>
<dbReference type="AlphaFoldDB" id="A0A6P0GAJ5"/>
<gene>
    <name evidence="2" type="ORF">GCU54_01590</name>
</gene>
<sequence>MTTGAIGAGTRAAPGPAPRPDPVDRLHVRSVPGCGRLRCRSRAWWTDGDDLVLFTERLAAPEG</sequence>
<feature type="compositionally biased region" description="Low complexity" evidence="1">
    <location>
        <begin position="1"/>
        <end position="14"/>
    </location>
</feature>
<name>A0A6P0GAJ5_9ACTN</name>
<accession>A0A6P0GAJ5</accession>
<dbReference type="RefSeq" id="WP_163474946.1">
    <property type="nucleotide sequence ID" value="NZ_JAAGWE010000003.1"/>
</dbReference>
<evidence type="ECO:0000313" key="2">
    <source>
        <dbReference type="EMBL" id="NEM04724.1"/>
    </source>
</evidence>
<proteinExistence type="predicted"/>
<reference evidence="2 3" key="1">
    <citation type="submission" date="2019-12" db="EMBL/GenBank/DDBJ databases">
        <title>WGS of CPCC 203550 I12A-02606.</title>
        <authorList>
            <person name="Jiang Z."/>
        </authorList>
    </citation>
    <scope>NUCLEOTIDE SEQUENCE [LARGE SCALE GENOMIC DNA]</scope>
    <source>
        <strain evidence="2 3">I12A-02606</strain>
    </source>
</reference>
<dbReference type="Proteomes" id="UP000471126">
    <property type="component" value="Unassembled WGS sequence"/>
</dbReference>
<protein>
    <submittedName>
        <fullName evidence="2">Uncharacterized protein</fullName>
    </submittedName>
</protein>
<feature type="region of interest" description="Disordered" evidence="1">
    <location>
        <begin position="1"/>
        <end position="26"/>
    </location>
</feature>